<feature type="transmembrane region" description="Helical" evidence="1">
    <location>
        <begin position="191"/>
        <end position="215"/>
    </location>
</feature>
<dbReference type="EMBL" id="LCLA01000009">
    <property type="protein sequence ID" value="KKU10553.1"/>
    <property type="molecule type" value="Genomic_DNA"/>
</dbReference>
<keyword evidence="1" id="KW-1133">Transmembrane helix</keyword>
<feature type="transmembrane region" description="Helical" evidence="1">
    <location>
        <begin position="21"/>
        <end position="41"/>
    </location>
</feature>
<feature type="transmembrane region" description="Helical" evidence="1">
    <location>
        <begin position="134"/>
        <end position="154"/>
    </location>
</feature>
<keyword evidence="1" id="KW-0472">Membrane</keyword>
<name>A0A0G1PYM0_9BACT</name>
<feature type="transmembrane region" description="Helical" evidence="1">
    <location>
        <begin position="222"/>
        <end position="241"/>
    </location>
</feature>
<dbReference type="Proteomes" id="UP000034329">
    <property type="component" value="Unassembled WGS sequence"/>
</dbReference>
<sequence length="670" mass="75056">MTVYGALGKFLSFGNDAILKILFLFPSLALSLAGPVLLVRYLKFDKVVQFFAALVYVFNTYYILLVDGGQVGVALAYGIFPFAVLFLKKLTDRPGYKTFFSALLFGFVLCLADPRIFAVAFAAVFLWSLLEKKFPAILLPLGLTIAALNLYWILPLLNAGSISVPPGLTDLKLTRLINPLVLFSPHWPDNIFGRVISPKFYFALVPVLILGSFLFNRKNIKFALLFLFFSLLFVVPLGWVFRDPTKFFMPVILFAGILIGRTVEAFPKIKIPAYLYILFLISPAISGKLNFLLSAHTPDPSYKTVYEELKKDGSEFRTVWFTRKHPLSYETKGKPAIDAGDLASFRPFAAMNASEDVFNFLNNPEFTVWLKVLGIKYVFLNGDARNILPTEKDNENWGIITWLVGQSEGLDKKSWGTSFEAFEVPGVFPKTFYADKLFAVVGQDLTGTAPAVYFEDGKWDPGTLKDKDPGSVDIIFNGKDKTDLAMSFLQKYFVPARKNIANHWAIYTPDQYLKYKYELLIRGFKFNDFDYGHGIAFSSVAGEGIKFRLDVPSDGKYILALRKANSENQSLLWSLEEKDLKKGSFDYEVVSNSGLEILNVIALVPKQEFDEVSDLAAEFTEKFGAVNASKPGNAVAKDAGSWKVTTTSFNPDENSLPVYSMVNGYYIKPQ</sequence>
<comment type="caution">
    <text evidence="2">The sequence shown here is derived from an EMBL/GenBank/DDBJ whole genome shotgun (WGS) entry which is preliminary data.</text>
</comment>
<evidence type="ECO:0000313" key="2">
    <source>
        <dbReference type="EMBL" id="KKU10553.1"/>
    </source>
</evidence>
<gene>
    <name evidence="2" type="ORF">UX13_C0009G0015</name>
</gene>
<proteinExistence type="predicted"/>
<evidence type="ECO:0000256" key="1">
    <source>
        <dbReference type="SAM" id="Phobius"/>
    </source>
</evidence>
<organism evidence="2 3">
    <name type="scientific">Candidatus Woesebacteria bacterium GW2011_GWB1_45_5</name>
    <dbReference type="NCBI Taxonomy" id="1618581"/>
    <lineage>
        <taxon>Bacteria</taxon>
        <taxon>Candidatus Woeseibacteriota</taxon>
    </lineage>
</organism>
<feature type="transmembrane region" description="Helical" evidence="1">
    <location>
        <begin position="71"/>
        <end position="87"/>
    </location>
</feature>
<protein>
    <submittedName>
        <fullName evidence="2">Uncharacterized protein</fullName>
    </submittedName>
</protein>
<evidence type="ECO:0000313" key="3">
    <source>
        <dbReference type="Proteomes" id="UP000034329"/>
    </source>
</evidence>
<keyword evidence="1" id="KW-0812">Transmembrane</keyword>
<reference evidence="2 3" key="1">
    <citation type="journal article" date="2015" name="Nature">
        <title>rRNA introns, odd ribosomes, and small enigmatic genomes across a large radiation of phyla.</title>
        <authorList>
            <person name="Brown C.T."/>
            <person name="Hug L.A."/>
            <person name="Thomas B.C."/>
            <person name="Sharon I."/>
            <person name="Castelle C.J."/>
            <person name="Singh A."/>
            <person name="Wilkins M.J."/>
            <person name="Williams K.H."/>
            <person name="Banfield J.F."/>
        </authorList>
    </citation>
    <scope>NUCLEOTIDE SEQUENCE [LARGE SCALE GENOMIC DNA]</scope>
</reference>
<dbReference type="AlphaFoldDB" id="A0A0G1PYM0"/>
<feature type="transmembrane region" description="Helical" evidence="1">
    <location>
        <begin position="99"/>
        <end position="127"/>
    </location>
</feature>
<accession>A0A0G1PYM0</accession>